<evidence type="ECO:0000256" key="2">
    <source>
        <dbReference type="ARBA" id="ARBA00008193"/>
    </source>
</evidence>
<comment type="subcellular location">
    <subcellularLocation>
        <location evidence="1">Cell membrane</location>
        <topology evidence="1">Multi-pass membrane protein</topology>
    </subcellularLocation>
</comment>
<feature type="transmembrane region" description="Helical" evidence="8">
    <location>
        <begin position="184"/>
        <end position="204"/>
    </location>
</feature>
<feature type="transmembrane region" description="Helical" evidence="8">
    <location>
        <begin position="103"/>
        <end position="120"/>
    </location>
</feature>
<evidence type="ECO:0000256" key="3">
    <source>
        <dbReference type="ARBA" id="ARBA00022475"/>
    </source>
</evidence>
<dbReference type="EMBL" id="FNQV01000023">
    <property type="protein sequence ID" value="SEA78180.1"/>
    <property type="molecule type" value="Genomic_DNA"/>
</dbReference>
<evidence type="ECO:0000256" key="4">
    <source>
        <dbReference type="ARBA" id="ARBA00022692"/>
    </source>
</evidence>
<feature type="transmembrane region" description="Helical" evidence="8">
    <location>
        <begin position="158"/>
        <end position="178"/>
    </location>
</feature>
<keyword evidence="6 8" id="KW-0472">Membrane</keyword>
<sequence length="285" mass="30655">MDIDLAGGIGIGLPDLFRALDLTGVFVNGILGGLIARRKQFDAVGFAFLAVMSALGGGMLRDIMLQAGPPVFLTDPTYSLTALAGAAVAFVAKFDRKWWNRGFILADALVLGCWAATGAAKTLGVGLGWLAAIILGTTTAVGGGMIRDIAVGKIPAIFGGTTLYATAAIAGAGTMVALEPFFTVNLAMLIAMIVGFTLCVLARWRRWKLPEHNDWTITLSSSDFRRLVSPTRVRRGKNSANRFRRGEPGAGSRRRRDERPERDRYERREGGGSEAARHEPHDDEH</sequence>
<evidence type="ECO:0000256" key="1">
    <source>
        <dbReference type="ARBA" id="ARBA00004651"/>
    </source>
</evidence>
<dbReference type="Pfam" id="PF03458">
    <property type="entry name" value="Gly_transporter"/>
    <property type="match status" value="2"/>
</dbReference>
<reference evidence="11" key="1">
    <citation type="submission" date="2016-10" db="EMBL/GenBank/DDBJ databases">
        <authorList>
            <person name="Varghese N."/>
            <person name="Submissions S."/>
        </authorList>
    </citation>
    <scope>NUCLEOTIDE SEQUENCE [LARGE SCALE GENOMIC DNA]</scope>
    <source>
        <strain evidence="11">KPR-1</strain>
    </source>
</reference>
<comment type="similarity">
    <text evidence="2">Belongs to the UPF0126 family.</text>
</comment>
<dbReference type="RefSeq" id="WP_261977117.1">
    <property type="nucleotide sequence ID" value="NZ_FNQV01000023.1"/>
</dbReference>
<evidence type="ECO:0000313" key="10">
    <source>
        <dbReference type="EMBL" id="SEA78180.1"/>
    </source>
</evidence>
<gene>
    <name evidence="10" type="ORF">SAMN02910418_02397</name>
</gene>
<dbReference type="PANTHER" id="PTHR30506:SF3">
    <property type="entry name" value="UPF0126 INNER MEMBRANE PROTEIN YADS-RELATED"/>
    <property type="match status" value="1"/>
</dbReference>
<evidence type="ECO:0000259" key="9">
    <source>
        <dbReference type="Pfam" id="PF03458"/>
    </source>
</evidence>
<organism evidence="10 11">
    <name type="scientific">Bowdeniella nasicola</name>
    <dbReference type="NCBI Taxonomy" id="208480"/>
    <lineage>
        <taxon>Bacteria</taxon>
        <taxon>Bacillati</taxon>
        <taxon>Actinomycetota</taxon>
        <taxon>Actinomycetes</taxon>
        <taxon>Actinomycetales</taxon>
        <taxon>Actinomycetaceae</taxon>
        <taxon>Bowdeniella</taxon>
    </lineage>
</organism>
<feature type="region of interest" description="Disordered" evidence="7">
    <location>
        <begin position="235"/>
        <end position="285"/>
    </location>
</feature>
<dbReference type="InterPro" id="IPR005115">
    <property type="entry name" value="Gly_transporter"/>
</dbReference>
<accession>A0A1H4E0T1</accession>
<protein>
    <submittedName>
        <fullName evidence="10">Uncharacterized membrane protein YeiH</fullName>
    </submittedName>
</protein>
<feature type="transmembrane region" description="Helical" evidence="8">
    <location>
        <begin position="126"/>
        <end position="146"/>
    </location>
</feature>
<dbReference type="Proteomes" id="UP000199288">
    <property type="component" value="Unassembled WGS sequence"/>
</dbReference>
<proteinExistence type="inferred from homology"/>
<dbReference type="AlphaFoldDB" id="A0A1H4E0T1"/>
<feature type="compositionally biased region" description="Basic and acidic residues" evidence="7">
    <location>
        <begin position="255"/>
        <end position="285"/>
    </location>
</feature>
<feature type="transmembrane region" description="Helical" evidence="8">
    <location>
        <begin position="43"/>
        <end position="60"/>
    </location>
</feature>
<feature type="transmembrane region" description="Helical" evidence="8">
    <location>
        <begin position="16"/>
        <end position="36"/>
    </location>
</feature>
<evidence type="ECO:0000256" key="7">
    <source>
        <dbReference type="SAM" id="MobiDB-lite"/>
    </source>
</evidence>
<feature type="transmembrane region" description="Helical" evidence="8">
    <location>
        <begin position="72"/>
        <end position="91"/>
    </location>
</feature>
<keyword evidence="4 8" id="KW-0812">Transmembrane</keyword>
<keyword evidence="3" id="KW-1003">Cell membrane</keyword>
<dbReference type="PANTHER" id="PTHR30506">
    <property type="entry name" value="INNER MEMBRANE PROTEIN"/>
    <property type="match status" value="1"/>
</dbReference>
<feature type="domain" description="Glycine transporter" evidence="9">
    <location>
        <begin position="19"/>
        <end position="92"/>
    </location>
</feature>
<name>A0A1H4E0T1_9ACTO</name>
<evidence type="ECO:0000256" key="6">
    <source>
        <dbReference type="ARBA" id="ARBA00023136"/>
    </source>
</evidence>
<keyword evidence="11" id="KW-1185">Reference proteome</keyword>
<feature type="domain" description="Glycine transporter" evidence="9">
    <location>
        <begin position="105"/>
        <end position="178"/>
    </location>
</feature>
<dbReference type="GO" id="GO:0005886">
    <property type="term" value="C:plasma membrane"/>
    <property type="evidence" value="ECO:0007669"/>
    <property type="project" value="UniProtKB-SubCell"/>
</dbReference>
<evidence type="ECO:0000313" key="11">
    <source>
        <dbReference type="Proteomes" id="UP000199288"/>
    </source>
</evidence>
<evidence type="ECO:0000256" key="8">
    <source>
        <dbReference type="SAM" id="Phobius"/>
    </source>
</evidence>
<evidence type="ECO:0000256" key="5">
    <source>
        <dbReference type="ARBA" id="ARBA00022989"/>
    </source>
</evidence>
<keyword evidence="5 8" id="KW-1133">Transmembrane helix</keyword>